<dbReference type="OrthoDB" id="511315at2759"/>
<dbReference type="PANTHER" id="PTHR35754:SF2">
    <property type="entry name" value="ATP SYNTHASE SUBUNIT B"/>
    <property type="match status" value="1"/>
</dbReference>
<keyword evidence="2" id="KW-1185">Reference proteome</keyword>
<dbReference type="EMBL" id="SIDB01000002">
    <property type="protein sequence ID" value="KAI3435646.1"/>
    <property type="molecule type" value="Genomic_DNA"/>
</dbReference>
<dbReference type="PANTHER" id="PTHR35754">
    <property type="entry name" value="ATP SYNTHASE SUBUNIT B"/>
    <property type="match status" value="1"/>
</dbReference>
<protein>
    <submittedName>
        <fullName evidence="1">Uncharacterized protein</fullName>
    </submittedName>
</protein>
<sequence>MADSAMDRLCISFKALERSQHTIEDFVLTYFPLHGLDPLKDFLRWWQLLVFVEGVIYQADEENEQATGNPTDAARQAGDGGLEAMDQVLQQRGLLTTGVQKELAAGRRYWQQERRLCSLMLQHPAVPEQGHGTACSFTLQDVLEASAAKSFDYRLLNHLVYALRKEEPDQALLRFLQVDEMLVDIGDDLTDYEDDIDAGSGSGSFNIFRCFVHLWGRDAPLHMAQRVGELEQQREQLLAQLPLEQQRHVRQRQVEAASEGEGGLRWQMPPIVLDEAAFRREFAP</sequence>
<reference evidence="1" key="2">
    <citation type="submission" date="2020-11" db="EMBL/GenBank/DDBJ databases">
        <authorList>
            <person name="Cecchin M."/>
            <person name="Marcolungo L."/>
            <person name="Rossato M."/>
            <person name="Girolomoni L."/>
            <person name="Cosentino E."/>
            <person name="Cuine S."/>
            <person name="Li-Beisson Y."/>
            <person name="Delledonne M."/>
            <person name="Ballottari M."/>
        </authorList>
    </citation>
    <scope>NUCLEOTIDE SEQUENCE</scope>
    <source>
        <strain evidence="1">211/11P</strain>
        <tissue evidence="1">Whole cell</tissue>
    </source>
</reference>
<name>A0A9D4Z019_CHLVU</name>
<comment type="caution">
    <text evidence="1">The sequence shown here is derived from an EMBL/GenBank/DDBJ whole genome shotgun (WGS) entry which is preliminary data.</text>
</comment>
<dbReference type="AlphaFoldDB" id="A0A9D4Z019"/>
<dbReference type="Proteomes" id="UP001055712">
    <property type="component" value="Unassembled WGS sequence"/>
</dbReference>
<reference evidence="1" key="1">
    <citation type="journal article" date="2019" name="Plant J.">
        <title>Chlorella vulgaris genome assembly and annotation reveals the molecular basis for metabolic acclimation to high light conditions.</title>
        <authorList>
            <person name="Cecchin M."/>
            <person name="Marcolungo L."/>
            <person name="Rossato M."/>
            <person name="Girolomoni L."/>
            <person name="Cosentino E."/>
            <person name="Cuine S."/>
            <person name="Li-Beisson Y."/>
            <person name="Delledonne M."/>
            <person name="Ballottari M."/>
        </authorList>
    </citation>
    <scope>NUCLEOTIDE SEQUENCE</scope>
    <source>
        <strain evidence="1">211/11P</strain>
    </source>
</reference>
<organism evidence="1 2">
    <name type="scientific">Chlorella vulgaris</name>
    <name type="common">Green alga</name>
    <dbReference type="NCBI Taxonomy" id="3077"/>
    <lineage>
        <taxon>Eukaryota</taxon>
        <taxon>Viridiplantae</taxon>
        <taxon>Chlorophyta</taxon>
        <taxon>core chlorophytes</taxon>
        <taxon>Trebouxiophyceae</taxon>
        <taxon>Chlorellales</taxon>
        <taxon>Chlorellaceae</taxon>
        <taxon>Chlorella clade</taxon>
        <taxon>Chlorella</taxon>
    </lineage>
</organism>
<evidence type="ECO:0000313" key="2">
    <source>
        <dbReference type="Proteomes" id="UP001055712"/>
    </source>
</evidence>
<proteinExistence type="predicted"/>
<evidence type="ECO:0000313" key="1">
    <source>
        <dbReference type="EMBL" id="KAI3435646.1"/>
    </source>
</evidence>
<accession>A0A9D4Z019</accession>
<gene>
    <name evidence="1" type="ORF">D9Q98_001704</name>
</gene>